<comment type="caution">
    <text evidence="5">The sequence shown here is derived from an EMBL/GenBank/DDBJ whole genome shotgun (WGS) entry which is preliminary data.</text>
</comment>
<dbReference type="SUPFAM" id="SSF81296">
    <property type="entry name" value="E set domains"/>
    <property type="match status" value="1"/>
</dbReference>
<evidence type="ECO:0000256" key="2">
    <source>
        <dbReference type="ARBA" id="ARBA00022801"/>
    </source>
</evidence>
<comment type="similarity">
    <text evidence="1">Belongs to the glycosyl hydrolase 13 family.</text>
</comment>
<proteinExistence type="inferred from homology"/>
<dbReference type="SUPFAM" id="SSF51011">
    <property type="entry name" value="Glycosyl hydrolase domain"/>
    <property type="match status" value="1"/>
</dbReference>
<name>A0A8J8CEE1_9ARCH</name>
<dbReference type="InterPro" id="IPR004193">
    <property type="entry name" value="Glyco_hydro_13_N"/>
</dbReference>
<dbReference type="InterPro" id="IPR006047">
    <property type="entry name" value="GH13_cat_dom"/>
</dbReference>
<dbReference type="Proteomes" id="UP000750197">
    <property type="component" value="Unassembled WGS sequence"/>
</dbReference>
<dbReference type="Gene3D" id="3.20.20.80">
    <property type="entry name" value="Glycosidases"/>
    <property type="match status" value="1"/>
</dbReference>
<protein>
    <submittedName>
        <fullName evidence="5">Glycogen debranching protein GlgX</fullName>
    </submittedName>
</protein>
<reference evidence="5" key="1">
    <citation type="submission" date="2021-05" db="EMBL/GenBank/DDBJ databases">
        <title>Genomic insights into ecological role and evolution of a novel Thermoplasmata order Candidatus Sysuiplasmatales.</title>
        <authorList>
            <person name="Yuan Y."/>
        </authorList>
    </citation>
    <scope>NUCLEOTIDE SEQUENCE</scope>
    <source>
        <strain evidence="5">TUT19-bin139</strain>
    </source>
</reference>
<dbReference type="Gene3D" id="2.60.40.1180">
    <property type="entry name" value="Golgi alpha-mannosidase II"/>
    <property type="match status" value="1"/>
</dbReference>
<dbReference type="Pfam" id="PF00128">
    <property type="entry name" value="Alpha-amylase"/>
    <property type="match status" value="2"/>
</dbReference>
<feature type="domain" description="Glycosyl hydrolase family 13 catalytic" evidence="4">
    <location>
        <begin position="173"/>
        <end position="578"/>
    </location>
</feature>
<dbReference type="Gene3D" id="2.60.40.10">
    <property type="entry name" value="Immunoglobulins"/>
    <property type="match status" value="1"/>
</dbReference>
<evidence type="ECO:0000313" key="5">
    <source>
        <dbReference type="EMBL" id="MBX8644502.1"/>
    </source>
</evidence>
<dbReference type="GO" id="GO:0005980">
    <property type="term" value="P:glycogen catabolic process"/>
    <property type="evidence" value="ECO:0007669"/>
    <property type="project" value="InterPro"/>
</dbReference>
<dbReference type="NCBIfam" id="TIGR02100">
    <property type="entry name" value="glgX_debranch"/>
    <property type="match status" value="1"/>
</dbReference>
<sequence>MQELRKTRVGRPYPQGATLDDGGANFAIYSENATAVTLELFDRPDAADAAESYDLKAVDGYVWHTYIPGIRAGDLYCYRVDGPYMPEAGMRFNRNKLLIDPYARALTGVINWTDDIFAYRIGDGKQDLSFNERDDAGFIPKCIVYDGNFDWKGVRKPSLPWNRTVIYETHVKGITIQREDIEPGIRGTYRGLSSPKMISYLKDLGISAVELMPVHQKVDSKYLVDRNLVNYWGYNTIAYFAPDVRYSSSGNRGEQIAEFKEMVRTLHENNIEVILDVVYNHTAEGNHLGPTLSFRGIDNPTYYRLDPSNPRFYVDFTGTGNSLNARHPQVLQLIMDSLRYWVNEMQVDGFRFDLASTLAREFYEVDRLSSFFDVIHQDPVISRVKLIAEPWDVGPGGYQVGNFPILWAEWNGKYRDAVRHYWKGDQKNLGEFATRISGSPDLYESNGRRPHASINYITSHDGFTLNDLVSYSVKHNEANLEGNRDGMDDNISDNFGFEGPTEDSDIIRKRQRRIRSFLITLFTSQGAPMMLGGDEIGRTQRGNNNAYCQDNEISWYDWKLDDRRKALLEFTRRMIGIRLRYHVLRRRNFFQGVVMPGSGIKDVTWIRPDGTEMAEGDWHGGRMAIGVLLSGQGIEDIGYEGDTVLEDDLFLLFNPEPEPVEFTVPSDWSSQEILIDSEVSNQGRYPIPMDWKKITLPGGGAAIIRGRRNQS</sequence>
<dbReference type="InterPro" id="IPR013783">
    <property type="entry name" value="Ig-like_fold"/>
</dbReference>
<dbReference type="CDD" id="cd11326">
    <property type="entry name" value="AmyAc_Glg_debranch"/>
    <property type="match status" value="1"/>
</dbReference>
<evidence type="ECO:0000256" key="3">
    <source>
        <dbReference type="ARBA" id="ARBA00023295"/>
    </source>
</evidence>
<gene>
    <name evidence="5" type="primary">glgX</name>
    <name evidence="5" type="ORF">KIY12_07265</name>
</gene>
<dbReference type="AlphaFoldDB" id="A0A8J8CEE1"/>
<dbReference type="GO" id="GO:0004135">
    <property type="term" value="F:amylo-alpha-1,6-glucosidase activity"/>
    <property type="evidence" value="ECO:0007669"/>
    <property type="project" value="InterPro"/>
</dbReference>
<evidence type="ECO:0000256" key="1">
    <source>
        <dbReference type="ARBA" id="ARBA00008061"/>
    </source>
</evidence>
<dbReference type="SMART" id="SM00642">
    <property type="entry name" value="Aamy"/>
    <property type="match status" value="1"/>
</dbReference>
<organism evidence="5 6">
    <name type="scientific">Candidatus Sysuiplasma superficiale</name>
    <dbReference type="NCBI Taxonomy" id="2823368"/>
    <lineage>
        <taxon>Archaea</taxon>
        <taxon>Methanobacteriati</taxon>
        <taxon>Thermoplasmatota</taxon>
        <taxon>Thermoplasmata</taxon>
        <taxon>Candidatus Sysuiplasmatales</taxon>
        <taxon>Candidatus Sysuiplasmataceae</taxon>
        <taxon>Candidatus Sysuiplasma</taxon>
    </lineage>
</organism>
<dbReference type="InterPro" id="IPR011837">
    <property type="entry name" value="Glycogen_debranch_GlgX"/>
</dbReference>
<dbReference type="InterPro" id="IPR013780">
    <property type="entry name" value="Glyco_hydro_b"/>
</dbReference>
<dbReference type="CDD" id="cd02856">
    <property type="entry name" value="E_set_GDE_Isoamylase_N"/>
    <property type="match status" value="1"/>
</dbReference>
<keyword evidence="2" id="KW-0378">Hydrolase</keyword>
<dbReference type="SUPFAM" id="SSF51445">
    <property type="entry name" value="(Trans)glycosidases"/>
    <property type="match status" value="1"/>
</dbReference>
<evidence type="ECO:0000259" key="4">
    <source>
        <dbReference type="SMART" id="SM00642"/>
    </source>
</evidence>
<evidence type="ECO:0000313" key="6">
    <source>
        <dbReference type="Proteomes" id="UP000750197"/>
    </source>
</evidence>
<dbReference type="InterPro" id="IPR014756">
    <property type="entry name" value="Ig_E-set"/>
</dbReference>
<dbReference type="Pfam" id="PF02922">
    <property type="entry name" value="CBM_48"/>
    <property type="match status" value="1"/>
</dbReference>
<keyword evidence="3" id="KW-0326">Glycosidase</keyword>
<dbReference type="EMBL" id="JAHEAC010000068">
    <property type="protein sequence ID" value="MBX8644502.1"/>
    <property type="molecule type" value="Genomic_DNA"/>
</dbReference>
<dbReference type="InterPro" id="IPR044505">
    <property type="entry name" value="GlgX_Isoamylase_N_E_set"/>
</dbReference>
<dbReference type="InterPro" id="IPR017853">
    <property type="entry name" value="GH"/>
</dbReference>
<accession>A0A8J8CEE1</accession>
<dbReference type="PANTHER" id="PTHR43002">
    <property type="entry name" value="GLYCOGEN DEBRANCHING ENZYME"/>
    <property type="match status" value="1"/>
</dbReference>